<sequence length="423" mass="47618">MAPMKARTRRHLESEVIGEDEENRLTRALFGIDYSHSNKAEMDCDKRDISAVERAQKCVWHDSDDDDCTDGNFQDLKQNLVSPPKKNKYQNHLRKMFERFYGYGTPKWARHTSAEKQSKEGNELEVEFDETVSKLTGSTQRYLDMDWLLVKGIIAYTRCPDVTLGHHDNRSINALLFHKVRPVVLTAGDSGKIQLFRVDERLANGNFLQNVQFSDFPITSTGFTQNGDAVICGSRRQRYLMNYHLEQGSVMQLNLPKSVSNQCPAHFTISNDGSLLAMIAQSSQVLVFSLPTMELVKRLSAPSEVSSLQFSSDSNQEIWALTERGEVIIWNFHGFQHMFRDEGAVHGTKIRLSYDGMKVACGSNTGIVNVYDVADVRGNGHPKPCTVASNLTTSCDSISFSHDSQIMAFSSRAKVKPNKCLSK</sequence>
<evidence type="ECO:0000256" key="2">
    <source>
        <dbReference type="ARBA" id="ARBA00022552"/>
    </source>
</evidence>
<dbReference type="SUPFAM" id="SSF50978">
    <property type="entry name" value="WD40 repeat-like"/>
    <property type="match status" value="1"/>
</dbReference>
<evidence type="ECO:0000256" key="3">
    <source>
        <dbReference type="ARBA" id="ARBA00022574"/>
    </source>
</evidence>
<dbReference type="EMBL" id="CATQJL010000305">
    <property type="protein sequence ID" value="CAJ0603543.1"/>
    <property type="molecule type" value="Genomic_DNA"/>
</dbReference>
<dbReference type="PANTHER" id="PTHR18359">
    <property type="entry name" value="WD-REPEAT PROTEIN-RELATED"/>
    <property type="match status" value="1"/>
</dbReference>
<evidence type="ECO:0000313" key="7">
    <source>
        <dbReference type="EMBL" id="CAJ0603543.1"/>
    </source>
</evidence>
<dbReference type="GO" id="GO:0034388">
    <property type="term" value="C:Pwp2p-containing subcomplex of 90S preribosome"/>
    <property type="evidence" value="ECO:0007669"/>
    <property type="project" value="TreeGrafter"/>
</dbReference>
<dbReference type="GO" id="GO:0032040">
    <property type="term" value="C:small-subunit processome"/>
    <property type="evidence" value="ECO:0007669"/>
    <property type="project" value="TreeGrafter"/>
</dbReference>
<proteinExistence type="inferred from homology"/>
<comment type="caution">
    <text evidence="7">The sequence shown here is derived from an EMBL/GenBank/DDBJ whole genome shotgun (WGS) entry which is preliminary data.</text>
</comment>
<organism evidence="7 8">
    <name type="scientific">Cylicocyclus nassatus</name>
    <name type="common">Nematode worm</name>
    <dbReference type="NCBI Taxonomy" id="53992"/>
    <lineage>
        <taxon>Eukaryota</taxon>
        <taxon>Metazoa</taxon>
        <taxon>Ecdysozoa</taxon>
        <taxon>Nematoda</taxon>
        <taxon>Chromadorea</taxon>
        <taxon>Rhabditida</taxon>
        <taxon>Rhabditina</taxon>
        <taxon>Rhabditomorpha</taxon>
        <taxon>Strongyloidea</taxon>
        <taxon>Strongylidae</taxon>
        <taxon>Cylicocyclus</taxon>
    </lineage>
</organism>
<dbReference type="PANTHER" id="PTHR18359:SF0">
    <property type="entry name" value="U3 SMALL NUCLEOLAR RNA-ASSOCIATED PROTEIN 18 HOMOLOG"/>
    <property type="match status" value="1"/>
</dbReference>
<dbReference type="Gene3D" id="2.130.10.10">
    <property type="entry name" value="YVTN repeat-like/Quinoprotein amine dehydrogenase"/>
    <property type="match status" value="1"/>
</dbReference>
<keyword evidence="3" id="KW-0853">WD repeat</keyword>
<keyword evidence="8" id="KW-1185">Reference proteome</keyword>
<accession>A0AA36MAP3</accession>
<keyword evidence="5" id="KW-0539">Nucleus</keyword>
<keyword evidence="4" id="KW-0677">Repeat</keyword>
<dbReference type="Proteomes" id="UP001176961">
    <property type="component" value="Unassembled WGS sequence"/>
</dbReference>
<dbReference type="AlphaFoldDB" id="A0AA36MAP3"/>
<keyword evidence="2" id="KW-0698">rRNA processing</keyword>
<dbReference type="GO" id="GO:0006364">
    <property type="term" value="P:rRNA processing"/>
    <property type="evidence" value="ECO:0007669"/>
    <property type="project" value="UniProtKB-KW"/>
</dbReference>
<evidence type="ECO:0000256" key="1">
    <source>
        <dbReference type="ARBA" id="ARBA00004604"/>
    </source>
</evidence>
<gene>
    <name evidence="7" type="ORF">CYNAS_LOCUS15526</name>
</gene>
<evidence type="ECO:0000256" key="5">
    <source>
        <dbReference type="ARBA" id="ARBA00023242"/>
    </source>
</evidence>
<reference evidence="7" key="1">
    <citation type="submission" date="2023-07" db="EMBL/GenBank/DDBJ databases">
        <authorList>
            <consortium name="CYATHOMIX"/>
        </authorList>
    </citation>
    <scope>NUCLEOTIDE SEQUENCE</scope>
    <source>
        <strain evidence="7">N/A</strain>
    </source>
</reference>
<dbReference type="InterPro" id="IPR001680">
    <property type="entry name" value="WD40_rpt"/>
</dbReference>
<evidence type="ECO:0000256" key="6">
    <source>
        <dbReference type="ARBA" id="ARBA00025767"/>
    </source>
</evidence>
<evidence type="ECO:0000256" key="4">
    <source>
        <dbReference type="ARBA" id="ARBA00022737"/>
    </source>
</evidence>
<evidence type="ECO:0000313" key="8">
    <source>
        <dbReference type="Proteomes" id="UP001176961"/>
    </source>
</evidence>
<dbReference type="InterPro" id="IPR036322">
    <property type="entry name" value="WD40_repeat_dom_sf"/>
</dbReference>
<dbReference type="InterPro" id="IPR045161">
    <property type="entry name" value="Utp18"/>
</dbReference>
<protein>
    <submittedName>
        <fullName evidence="7">Uncharacterized protein</fullName>
    </submittedName>
</protein>
<dbReference type="InterPro" id="IPR015943">
    <property type="entry name" value="WD40/YVTN_repeat-like_dom_sf"/>
</dbReference>
<dbReference type="SMART" id="SM00320">
    <property type="entry name" value="WD40"/>
    <property type="match status" value="3"/>
</dbReference>
<name>A0AA36MAP3_CYLNA</name>
<comment type="subcellular location">
    <subcellularLocation>
        <location evidence="1">Nucleus</location>
        <location evidence="1">Nucleolus</location>
    </subcellularLocation>
</comment>
<comment type="similarity">
    <text evidence="6">Belongs to the WD repeat UTP18 family.</text>
</comment>